<gene>
    <name evidence="2" type="ORF">QE375_002655</name>
</gene>
<accession>A0ABU1HSS4</accession>
<sequence>MPFCTITVWAAFSPLPDGRPAPLAAPGRRLRSILRDPTVHPQNGSMFVSAEIITIVLSAVGLLLTLGGTMFAGFAWCIRRSDALRTDLTNVEKSLGARIDGVERKLTARIDGVESSLGARIDTVAADTTELKIAMARLEGPQRHLIVATH</sequence>
<comment type="caution">
    <text evidence="2">The sequence shown here is derived from an EMBL/GenBank/DDBJ whole genome shotgun (WGS) entry which is preliminary data.</text>
</comment>
<evidence type="ECO:0000313" key="3">
    <source>
        <dbReference type="Proteomes" id="UP001249291"/>
    </source>
</evidence>
<reference evidence="2 3" key="1">
    <citation type="submission" date="2023-08" db="EMBL/GenBank/DDBJ databases">
        <title>Functional and genomic diversity of the sorghum phyllosphere microbiome.</title>
        <authorList>
            <person name="Shade A."/>
        </authorList>
    </citation>
    <scope>NUCLEOTIDE SEQUENCE [LARGE SCALE GENOMIC DNA]</scope>
    <source>
        <strain evidence="2 3">SORGH_AS_0445</strain>
    </source>
</reference>
<name>A0ABU1HSS4_9MICO</name>
<keyword evidence="1" id="KW-0812">Transmembrane</keyword>
<feature type="transmembrane region" description="Helical" evidence="1">
    <location>
        <begin position="52"/>
        <end position="78"/>
    </location>
</feature>
<organism evidence="2 3">
    <name type="scientific">Microbacterium foliorum</name>
    <dbReference type="NCBI Taxonomy" id="104336"/>
    <lineage>
        <taxon>Bacteria</taxon>
        <taxon>Bacillati</taxon>
        <taxon>Actinomycetota</taxon>
        <taxon>Actinomycetes</taxon>
        <taxon>Micrococcales</taxon>
        <taxon>Microbacteriaceae</taxon>
        <taxon>Microbacterium</taxon>
    </lineage>
</organism>
<evidence type="ECO:0008006" key="4">
    <source>
        <dbReference type="Google" id="ProtNLM"/>
    </source>
</evidence>
<keyword evidence="3" id="KW-1185">Reference proteome</keyword>
<evidence type="ECO:0000256" key="1">
    <source>
        <dbReference type="SAM" id="Phobius"/>
    </source>
</evidence>
<protein>
    <recommendedName>
        <fullName evidence="4">DUF2746 domain-containing protein</fullName>
    </recommendedName>
</protein>
<dbReference type="EMBL" id="JAVIZQ010000001">
    <property type="protein sequence ID" value="MDR6143101.1"/>
    <property type="molecule type" value="Genomic_DNA"/>
</dbReference>
<dbReference type="Proteomes" id="UP001249291">
    <property type="component" value="Unassembled WGS sequence"/>
</dbReference>
<keyword evidence="1" id="KW-0472">Membrane</keyword>
<evidence type="ECO:0000313" key="2">
    <source>
        <dbReference type="EMBL" id="MDR6143101.1"/>
    </source>
</evidence>
<keyword evidence="1" id="KW-1133">Transmembrane helix</keyword>
<proteinExistence type="predicted"/>